<organism evidence="2 3">
    <name type="scientific">Chitinophaga lutea</name>
    <dbReference type="NCBI Taxonomy" id="2488634"/>
    <lineage>
        <taxon>Bacteria</taxon>
        <taxon>Pseudomonadati</taxon>
        <taxon>Bacteroidota</taxon>
        <taxon>Chitinophagia</taxon>
        <taxon>Chitinophagales</taxon>
        <taxon>Chitinophagaceae</taxon>
        <taxon>Chitinophaga</taxon>
    </lineage>
</organism>
<comment type="caution">
    <text evidence="2">The sequence shown here is derived from an EMBL/GenBank/DDBJ whole genome shotgun (WGS) entry which is preliminary data.</text>
</comment>
<keyword evidence="1" id="KW-0812">Transmembrane</keyword>
<proteinExistence type="predicted"/>
<evidence type="ECO:0000313" key="2">
    <source>
        <dbReference type="EMBL" id="RPE13819.1"/>
    </source>
</evidence>
<accession>A0A3N4Q3M7</accession>
<evidence type="ECO:0000313" key="3">
    <source>
        <dbReference type="Proteomes" id="UP000278351"/>
    </source>
</evidence>
<reference evidence="2 3" key="1">
    <citation type="submission" date="2018-11" db="EMBL/GenBank/DDBJ databases">
        <title>Chitinophaga lutea sp.nov., isolate from arsenic contaminated soil.</title>
        <authorList>
            <person name="Zong Y."/>
        </authorList>
    </citation>
    <scope>NUCLEOTIDE SEQUENCE [LARGE SCALE GENOMIC DNA]</scope>
    <source>
        <strain evidence="2 3">ZY74</strain>
    </source>
</reference>
<name>A0A3N4Q3M7_9BACT</name>
<keyword evidence="1" id="KW-0472">Membrane</keyword>
<keyword evidence="3" id="KW-1185">Reference proteome</keyword>
<dbReference type="AlphaFoldDB" id="A0A3N4Q3M7"/>
<dbReference type="EMBL" id="RPDH01000001">
    <property type="protein sequence ID" value="RPE13819.1"/>
    <property type="molecule type" value="Genomic_DNA"/>
</dbReference>
<protein>
    <submittedName>
        <fullName evidence="2">Uncharacterized protein</fullName>
    </submittedName>
</protein>
<evidence type="ECO:0000256" key="1">
    <source>
        <dbReference type="SAM" id="Phobius"/>
    </source>
</evidence>
<keyword evidence="1" id="KW-1133">Transmembrane helix</keyword>
<dbReference type="Proteomes" id="UP000278351">
    <property type="component" value="Unassembled WGS sequence"/>
</dbReference>
<sequence>MNQLMNAQLNPGYTADGNGYSPTANELFNMLPYMAIPVLLVLIGGLYFINLYRKRELKH</sequence>
<gene>
    <name evidence="2" type="ORF">EGT74_09980</name>
</gene>
<feature type="transmembrane region" description="Helical" evidence="1">
    <location>
        <begin position="30"/>
        <end position="49"/>
    </location>
</feature>